<evidence type="ECO:0000313" key="1">
    <source>
        <dbReference type="EMBL" id="KAJ7101430.1"/>
    </source>
</evidence>
<name>A0AAD6UG86_9AGAR</name>
<accession>A0AAD6UG86</accession>
<proteinExistence type="predicted"/>
<gene>
    <name evidence="1" type="ORF">B0H15DRAFT_943755</name>
</gene>
<dbReference type="EMBL" id="JARJCN010000004">
    <property type="protein sequence ID" value="KAJ7101430.1"/>
    <property type="molecule type" value="Genomic_DNA"/>
</dbReference>
<dbReference type="AlphaFoldDB" id="A0AAD6UG86"/>
<keyword evidence="2" id="KW-1185">Reference proteome</keyword>
<protein>
    <submittedName>
        <fullName evidence="1">Uncharacterized protein</fullName>
    </submittedName>
</protein>
<comment type="caution">
    <text evidence="1">The sequence shown here is derived from an EMBL/GenBank/DDBJ whole genome shotgun (WGS) entry which is preliminary data.</text>
</comment>
<evidence type="ECO:0000313" key="2">
    <source>
        <dbReference type="Proteomes" id="UP001222325"/>
    </source>
</evidence>
<sequence length="1070" mass="119569">MLPMCTDTLRAAITARLHQHRPPYAGFITGLLFPTGEEESVLVIVPIRLGLDAARTPHDLDVAWYIPVGPSLNASSIDREVTSTTITHWPFDCDRALVNPFTIVVAPQTFAGQRETRSTHPPNVCINNLVPGLRIKWSGNVLVFLSDHTGVRNLTEHDVALATTIVRRVVREGLVGRPQAPASFDHPNICRAVAFYSPWSEFIILAHVSRQYRQAALVTFQGRIAERLGGYLLPDTSTVYEKKTAASLFLDVIAATDSAVVGSLVLALLTLSAATDDDYPLSNINILAPWWSQQEWQELLENHFHFTQPDRARVSVMPDRPFMGHAAQHWTFVNDSNHHYMDDLTQHPCDTVCVQANVANEYVVAREGDKLLSEAHHGAHEFFGVVGSRLVGHYVGVPVVYSGLNWLDLLRYGQAGRYAHAAVQDIVARRVSEIVAEFVPVLHRDELWSLLSKGGGGITGSVVEWVTQADPLWWPSDLNMVVSRGGATALREFLKSWGCQESFLSVYLPAGRSTYANSRPLRCDEYPDWADVSWKFQTPDGEFITLTEARESTVVHHLLQCRHSLQAVLLTRNLLIVFYPRHQVSKEAVLRAGGLAGHHARGIKEVRYRLNAMGCDTRRYGSEVRPCGEHCVGLLRRLRGGKGVGIYQWSQATELDDEEKAAYEGFWLSKHAVAWTWAQCHNFACATYGFPRDLQVKGPRPTIVSHNPKEVAVLLKVHAVKSCRPAFSAVYDGVLYATSCTSPFVVPVPLDHGIQTYRGPDDLRAYTWIQPTVLASQRVPRTMSPTEVYGPLISLSQLRWSLPMADDARLLVFLTTTTTDAPVTQSLTPASFEPRPVHGDVLLMLEVDGEVVDLLPGMVSQCQRCFQSWWAEWALRVTDAPMILVCSGVLDPEELWRLLSAGWIEVAEACSTDRDTPLAQQSHLMVRLLGEVIENPEETVTSTLRLGFPDWTTYHWPSAVLLPVYMEQMRVVHFMQRQAYRAAQEFESLAVQGPPVPLMEFDLVLLPDTQCIIPGRSGLWSEDDWEHAKTPFSRGQTVLVDAQISIDPSKHDVLLAAQEIQRVYPEILLH</sequence>
<reference evidence="1" key="1">
    <citation type="submission" date="2023-03" db="EMBL/GenBank/DDBJ databases">
        <title>Massive genome expansion in bonnet fungi (Mycena s.s.) driven by repeated elements and novel gene families across ecological guilds.</title>
        <authorList>
            <consortium name="Lawrence Berkeley National Laboratory"/>
            <person name="Harder C.B."/>
            <person name="Miyauchi S."/>
            <person name="Viragh M."/>
            <person name="Kuo A."/>
            <person name="Thoen E."/>
            <person name="Andreopoulos B."/>
            <person name="Lu D."/>
            <person name="Skrede I."/>
            <person name="Drula E."/>
            <person name="Henrissat B."/>
            <person name="Morin E."/>
            <person name="Kohler A."/>
            <person name="Barry K."/>
            <person name="LaButti K."/>
            <person name="Morin E."/>
            <person name="Salamov A."/>
            <person name="Lipzen A."/>
            <person name="Mereny Z."/>
            <person name="Hegedus B."/>
            <person name="Baldrian P."/>
            <person name="Stursova M."/>
            <person name="Weitz H."/>
            <person name="Taylor A."/>
            <person name="Grigoriev I.V."/>
            <person name="Nagy L.G."/>
            <person name="Martin F."/>
            <person name="Kauserud H."/>
        </authorList>
    </citation>
    <scope>NUCLEOTIDE SEQUENCE</scope>
    <source>
        <strain evidence="1">CBHHK173m</strain>
    </source>
</reference>
<organism evidence="1 2">
    <name type="scientific">Mycena belliarum</name>
    <dbReference type="NCBI Taxonomy" id="1033014"/>
    <lineage>
        <taxon>Eukaryota</taxon>
        <taxon>Fungi</taxon>
        <taxon>Dikarya</taxon>
        <taxon>Basidiomycota</taxon>
        <taxon>Agaricomycotina</taxon>
        <taxon>Agaricomycetes</taxon>
        <taxon>Agaricomycetidae</taxon>
        <taxon>Agaricales</taxon>
        <taxon>Marasmiineae</taxon>
        <taxon>Mycenaceae</taxon>
        <taxon>Mycena</taxon>
    </lineage>
</organism>
<dbReference type="Proteomes" id="UP001222325">
    <property type="component" value="Unassembled WGS sequence"/>
</dbReference>